<accession>A0AC61KXY5</accession>
<evidence type="ECO:0000313" key="1">
    <source>
        <dbReference type="EMBL" id="PXF56374.1"/>
    </source>
</evidence>
<reference evidence="1" key="1">
    <citation type="submission" date="2018-01" db="EMBL/GenBank/DDBJ databases">
        <authorList>
            <person name="Krukenberg V."/>
        </authorList>
    </citation>
    <scope>NUCLEOTIDE SEQUENCE</scope>
    <source>
        <strain evidence="1">E20ANME2</strain>
    </source>
</reference>
<organism evidence="1 2">
    <name type="scientific">Candidatus Methanogaster sp</name>
    <dbReference type="NCBI Taxonomy" id="3386292"/>
    <lineage>
        <taxon>Archaea</taxon>
        <taxon>Methanobacteriati</taxon>
        <taxon>Methanobacteriota</taxon>
        <taxon>Stenosarchaea group</taxon>
        <taxon>Methanomicrobia</taxon>
        <taxon>Methanosarcinales</taxon>
        <taxon>ANME-2 cluster</taxon>
        <taxon>Candidatus Methanogasteraceae</taxon>
        <taxon>Candidatus Methanogaster</taxon>
    </lineage>
</organism>
<feature type="non-terminal residue" evidence="1">
    <location>
        <position position="401"/>
    </location>
</feature>
<name>A0AC61KXY5_9EURY</name>
<dbReference type="Proteomes" id="UP000248329">
    <property type="component" value="Unassembled WGS sequence"/>
</dbReference>
<dbReference type="EMBL" id="PQXF01000107">
    <property type="protein sequence ID" value="PXF56374.1"/>
    <property type="molecule type" value="Genomic_DNA"/>
</dbReference>
<protein>
    <submittedName>
        <fullName evidence="1">Uncharacterized protein</fullName>
    </submittedName>
</protein>
<sequence length="401" mass="44887">MNVKEECQKDKLTMIALHKFIEESAVAIGLCLDGPLARICAQAEVNRSQVYERKGQIERALERMELPGPGRPANPIGATDPPANSQEWELREKVLLYRLEHPDAVVVHGRDHATYSNGFIRFILDPGDSWEGSPERFCNLVDIPYPTFRSWRKRDEQQPYTALQHRPIPDLLPTASEDFRRIVQDYAAWQGSLRDFLGYEAVRMHLPPAQVRRVLTISGMVPVKCGKTPRYRGSTERLCPGTVLVTDGKDVEVVLTAGGQVLTYNWQGMVDQATGCNTAVEVTDTECANGVRHAFKESCTFLGRSPHALLHDNKPIYSDKKLHDAVEKTTRMIPATLRRPENKAILEGAFGKFEQEVGRIHLDDSSGEALKKSAVAEILRAYTAGSDHAGRVEFDGKSRQE</sequence>
<evidence type="ECO:0000313" key="2">
    <source>
        <dbReference type="Proteomes" id="UP000248329"/>
    </source>
</evidence>
<comment type="caution">
    <text evidence="1">The sequence shown here is derived from an EMBL/GenBank/DDBJ whole genome shotgun (WGS) entry which is preliminary data.</text>
</comment>
<gene>
    <name evidence="1" type="ORF">C4B59_17015</name>
</gene>
<proteinExistence type="predicted"/>